<name>A0ABX0KSZ3_9NEIS</name>
<gene>
    <name evidence="3" type="ORF">HA050_05625</name>
</gene>
<feature type="compositionally biased region" description="Polar residues" evidence="1">
    <location>
        <begin position="38"/>
        <end position="49"/>
    </location>
</feature>
<comment type="caution">
    <text evidence="3">The sequence shown here is derived from an EMBL/GenBank/DDBJ whole genome shotgun (WGS) entry which is preliminary data.</text>
</comment>
<evidence type="ECO:0000256" key="1">
    <source>
        <dbReference type="SAM" id="MobiDB-lite"/>
    </source>
</evidence>
<dbReference type="RefSeq" id="WP_166823161.1">
    <property type="nucleotide sequence ID" value="NZ_JAAOLX010000002.1"/>
</dbReference>
<feature type="chain" id="PRO_5047268453" evidence="2">
    <location>
        <begin position="24"/>
        <end position="124"/>
    </location>
</feature>
<dbReference type="Proteomes" id="UP000712570">
    <property type="component" value="Unassembled WGS sequence"/>
</dbReference>
<feature type="compositionally biased region" description="Polar residues" evidence="1">
    <location>
        <begin position="90"/>
        <end position="113"/>
    </location>
</feature>
<evidence type="ECO:0000313" key="4">
    <source>
        <dbReference type="Proteomes" id="UP000712570"/>
    </source>
</evidence>
<keyword evidence="2" id="KW-0732">Signal</keyword>
<evidence type="ECO:0000313" key="3">
    <source>
        <dbReference type="EMBL" id="NHQ85597.1"/>
    </source>
</evidence>
<reference evidence="3 4" key="1">
    <citation type="submission" date="2020-03" db="EMBL/GenBank/DDBJ databases">
        <title>Draft genome sequence of environmentally isolated violet-colored cultures.</title>
        <authorList>
            <person name="Wilson H.S."/>
        </authorList>
    </citation>
    <scope>NUCLEOTIDE SEQUENCE [LARGE SCALE GENOMIC DNA]</scope>
    <source>
        <strain evidence="3 4">HSC-16F04</strain>
    </source>
</reference>
<proteinExistence type="predicted"/>
<accession>A0ABX0KSZ3</accession>
<evidence type="ECO:0000256" key="2">
    <source>
        <dbReference type="SAM" id="SignalP"/>
    </source>
</evidence>
<feature type="region of interest" description="Disordered" evidence="1">
    <location>
        <begin position="30"/>
        <end position="124"/>
    </location>
</feature>
<dbReference type="EMBL" id="JAAOLX010000002">
    <property type="protein sequence ID" value="NHQ85597.1"/>
    <property type="molecule type" value="Genomic_DNA"/>
</dbReference>
<feature type="compositionally biased region" description="Polar residues" evidence="1">
    <location>
        <begin position="56"/>
        <end position="83"/>
    </location>
</feature>
<sequence>MKKAATLALIISAALSLPTLSLAAATPFAEGSRPAMDDNSTLAPASASQKKIRPFSQRSRPAMNQSIAAPAATNTQARITPFSQRERPAMNNQSQKTKKPQVTASNDQDSSNWHPGRLKHTVYR</sequence>
<protein>
    <submittedName>
        <fullName evidence="3">Uncharacterized protein</fullName>
    </submittedName>
</protein>
<keyword evidence="4" id="KW-1185">Reference proteome</keyword>
<organism evidence="3 4">
    <name type="scientific">Iodobacter violaceini</name>
    <dbReference type="NCBI Taxonomy" id="3044271"/>
    <lineage>
        <taxon>Bacteria</taxon>
        <taxon>Pseudomonadati</taxon>
        <taxon>Pseudomonadota</taxon>
        <taxon>Betaproteobacteria</taxon>
        <taxon>Neisseriales</taxon>
        <taxon>Chitinibacteraceae</taxon>
        <taxon>Iodobacter</taxon>
    </lineage>
</organism>
<feature type="signal peptide" evidence="2">
    <location>
        <begin position="1"/>
        <end position="23"/>
    </location>
</feature>